<evidence type="ECO:0000256" key="10">
    <source>
        <dbReference type="SAM" id="Phobius"/>
    </source>
</evidence>
<reference evidence="11 12" key="1">
    <citation type="submission" date="2024-04" db="EMBL/GenBank/DDBJ databases">
        <title>The reference genome of an endangered Asteraceae, Deinandra increscens subsp. villosa, native to the Central Coast of California.</title>
        <authorList>
            <person name="Guilliams M."/>
            <person name="Hasenstab-Lehman K."/>
            <person name="Meyer R."/>
            <person name="Mcevoy S."/>
        </authorList>
    </citation>
    <scope>NUCLEOTIDE SEQUENCE [LARGE SCALE GENOMIC DNA]</scope>
    <source>
        <tissue evidence="11">Leaf</tissue>
    </source>
</reference>
<dbReference type="InterPro" id="IPR036396">
    <property type="entry name" value="Cyt_P450_sf"/>
</dbReference>
<keyword evidence="12" id="KW-1185">Reference proteome</keyword>
<dbReference type="EMBL" id="JBCNJP010000011">
    <property type="protein sequence ID" value="KAK9071423.1"/>
    <property type="molecule type" value="Genomic_DNA"/>
</dbReference>
<dbReference type="GO" id="GO:0020037">
    <property type="term" value="F:heme binding"/>
    <property type="evidence" value="ECO:0007669"/>
    <property type="project" value="InterPro"/>
</dbReference>
<keyword evidence="7 9" id="KW-0503">Monooxygenase</keyword>
<dbReference type="PRINTS" id="PR00385">
    <property type="entry name" value="P450"/>
</dbReference>
<name>A0AAP0DI15_9ASTR</name>
<dbReference type="SUPFAM" id="SSF48264">
    <property type="entry name" value="Cytochrome P450"/>
    <property type="match status" value="1"/>
</dbReference>
<evidence type="ECO:0000256" key="9">
    <source>
        <dbReference type="RuleBase" id="RU000461"/>
    </source>
</evidence>
<dbReference type="AlphaFoldDB" id="A0AAP0DI15"/>
<comment type="cofactor">
    <cofactor evidence="1 8">
        <name>heme</name>
        <dbReference type="ChEBI" id="CHEBI:30413"/>
    </cofactor>
</comment>
<dbReference type="Proteomes" id="UP001408789">
    <property type="component" value="Unassembled WGS sequence"/>
</dbReference>
<dbReference type="InterPro" id="IPR017972">
    <property type="entry name" value="Cyt_P450_CS"/>
</dbReference>
<dbReference type="InterPro" id="IPR001128">
    <property type="entry name" value="Cyt_P450"/>
</dbReference>
<evidence type="ECO:0000256" key="3">
    <source>
        <dbReference type="ARBA" id="ARBA00022617"/>
    </source>
</evidence>
<proteinExistence type="inferred from homology"/>
<evidence type="ECO:0000313" key="12">
    <source>
        <dbReference type="Proteomes" id="UP001408789"/>
    </source>
</evidence>
<evidence type="ECO:0000256" key="4">
    <source>
        <dbReference type="ARBA" id="ARBA00022723"/>
    </source>
</evidence>
<comment type="similarity">
    <text evidence="2 9">Belongs to the cytochrome P450 family.</text>
</comment>
<feature type="transmembrane region" description="Helical" evidence="10">
    <location>
        <begin position="6"/>
        <end position="28"/>
    </location>
</feature>
<dbReference type="InterPro" id="IPR002401">
    <property type="entry name" value="Cyt_P450_E_grp-I"/>
</dbReference>
<evidence type="ECO:0008006" key="13">
    <source>
        <dbReference type="Google" id="ProtNLM"/>
    </source>
</evidence>
<dbReference type="PANTHER" id="PTHR47945">
    <property type="entry name" value="CYTOCHROME P450 84A1-RELATED"/>
    <property type="match status" value="1"/>
</dbReference>
<dbReference type="FunFam" id="1.10.630.10:FF:000126">
    <property type="entry name" value="Predicted protein"/>
    <property type="match status" value="1"/>
</dbReference>
<dbReference type="GO" id="GO:0005506">
    <property type="term" value="F:iron ion binding"/>
    <property type="evidence" value="ECO:0007669"/>
    <property type="project" value="InterPro"/>
</dbReference>
<keyword evidence="10" id="KW-0472">Membrane</keyword>
<dbReference type="CDD" id="cd11072">
    <property type="entry name" value="CYP71-like"/>
    <property type="match status" value="1"/>
</dbReference>
<dbReference type="Gene3D" id="1.10.630.10">
    <property type="entry name" value="Cytochrome P450"/>
    <property type="match status" value="1"/>
</dbReference>
<keyword evidence="3 8" id="KW-0349">Heme</keyword>
<evidence type="ECO:0000313" key="11">
    <source>
        <dbReference type="EMBL" id="KAK9071423.1"/>
    </source>
</evidence>
<keyword evidence="10" id="KW-0812">Transmembrane</keyword>
<dbReference type="PANTHER" id="PTHR47945:SF5">
    <property type="entry name" value="CYTOCHROME P450 84A1-RELATED"/>
    <property type="match status" value="1"/>
</dbReference>
<gene>
    <name evidence="11" type="ORF">SSX86_009992</name>
</gene>
<evidence type="ECO:0000256" key="1">
    <source>
        <dbReference type="ARBA" id="ARBA00001971"/>
    </source>
</evidence>
<keyword evidence="6 8" id="KW-0408">Iron</keyword>
<keyword evidence="10" id="KW-1133">Transmembrane helix</keyword>
<dbReference type="Pfam" id="PF00067">
    <property type="entry name" value="p450"/>
    <property type="match status" value="1"/>
</dbReference>
<comment type="caution">
    <text evidence="11">The sequence shown here is derived from an EMBL/GenBank/DDBJ whole genome shotgun (WGS) entry which is preliminary data.</text>
</comment>
<organism evidence="11 12">
    <name type="scientific">Deinandra increscens subsp. villosa</name>
    <dbReference type="NCBI Taxonomy" id="3103831"/>
    <lineage>
        <taxon>Eukaryota</taxon>
        <taxon>Viridiplantae</taxon>
        <taxon>Streptophyta</taxon>
        <taxon>Embryophyta</taxon>
        <taxon>Tracheophyta</taxon>
        <taxon>Spermatophyta</taxon>
        <taxon>Magnoliopsida</taxon>
        <taxon>eudicotyledons</taxon>
        <taxon>Gunneridae</taxon>
        <taxon>Pentapetalae</taxon>
        <taxon>asterids</taxon>
        <taxon>campanulids</taxon>
        <taxon>Asterales</taxon>
        <taxon>Asteraceae</taxon>
        <taxon>Asteroideae</taxon>
        <taxon>Heliantheae alliance</taxon>
        <taxon>Madieae</taxon>
        <taxon>Madiinae</taxon>
        <taxon>Deinandra</taxon>
    </lineage>
</organism>
<accession>A0AAP0DI15</accession>
<protein>
    <recommendedName>
        <fullName evidence="13">Cytochrome P450</fullName>
    </recommendedName>
</protein>
<evidence type="ECO:0000256" key="5">
    <source>
        <dbReference type="ARBA" id="ARBA00023002"/>
    </source>
</evidence>
<keyword evidence="4 8" id="KW-0479">Metal-binding</keyword>
<dbReference type="GO" id="GO:0016705">
    <property type="term" value="F:oxidoreductase activity, acting on paired donors, with incorporation or reduction of molecular oxygen"/>
    <property type="evidence" value="ECO:0007669"/>
    <property type="project" value="InterPro"/>
</dbReference>
<keyword evidence="5 9" id="KW-0560">Oxidoreductase</keyword>
<dbReference type="PROSITE" id="PS00086">
    <property type="entry name" value="CYTOCHROME_P450"/>
    <property type="match status" value="1"/>
</dbReference>
<dbReference type="PRINTS" id="PR00463">
    <property type="entry name" value="EP450I"/>
</dbReference>
<dbReference type="GO" id="GO:0004497">
    <property type="term" value="F:monooxygenase activity"/>
    <property type="evidence" value="ECO:0007669"/>
    <property type="project" value="UniProtKB-KW"/>
</dbReference>
<evidence type="ECO:0000256" key="7">
    <source>
        <dbReference type="ARBA" id="ARBA00023033"/>
    </source>
</evidence>
<feature type="binding site" description="axial binding residue" evidence="8">
    <location>
        <position position="448"/>
    </location>
    <ligand>
        <name>heme</name>
        <dbReference type="ChEBI" id="CHEBI:30413"/>
    </ligand>
    <ligandPart>
        <name>Fe</name>
        <dbReference type="ChEBI" id="CHEBI:18248"/>
    </ligandPart>
</feature>
<sequence length="511" mass="58236">MDYILQHLTIIDITIYSIISLLFFFVLFRFHRKPYPPGPRGWPLIGIMLKMDQLTHRGLANLADKYGGLLHFRVGSIHMMVVSTPDVAREVLKVQDNIFSNRPSSVAIRYLTYGQSDMAFAHSGPLWKQMRTLCIMKLFSKKRAESWDSVRFEIDQFIQSISIHVGTDINLGEMVYGLTHDIVYRAAFGSTSSEEKEEFIKIMQDFSHLFGAFNIVDFLPFLHWIDPQGFKTKLPKARDGLDRYIDKIIDDHIRKEKVNDINKSGSDMVDELLVFYDDEANPGRSHIKDESMKFTRDNIKAIIMDVMFGGTETVAGVIEWAMAELLHSPEDLHRVQQELTNVVGLDRQVEEQDFENLTYLKCALKETLRLHPPVPLLFHENANTTTVTGYHVPAKSRIMINLWAIGRDKSSWTDPETFKPSRFLYDGAPNYKDGNFEFIPFGSGRRSCPGMQLGLYTVELALARLLHSFTWGLSGGMKSSDLDMSDTFGLAAPRATRLIAIPTPRLHCGLC</sequence>
<evidence type="ECO:0000256" key="6">
    <source>
        <dbReference type="ARBA" id="ARBA00023004"/>
    </source>
</evidence>
<evidence type="ECO:0000256" key="2">
    <source>
        <dbReference type="ARBA" id="ARBA00010617"/>
    </source>
</evidence>
<evidence type="ECO:0000256" key="8">
    <source>
        <dbReference type="PIRSR" id="PIRSR602401-1"/>
    </source>
</evidence>
<dbReference type="InterPro" id="IPR053062">
    <property type="entry name" value="CYP450_84A"/>
</dbReference>